<feature type="region of interest" description="Disordered" evidence="1">
    <location>
        <begin position="1"/>
        <end position="29"/>
    </location>
</feature>
<protein>
    <submittedName>
        <fullName evidence="2">Uncharacterized protein</fullName>
    </submittedName>
</protein>
<reference evidence="2" key="1">
    <citation type="journal article" date="2020" name="Nature">
        <title>Giant virus diversity and host interactions through global metagenomics.</title>
        <authorList>
            <person name="Schulz F."/>
            <person name="Roux S."/>
            <person name="Paez-Espino D."/>
            <person name="Jungbluth S."/>
            <person name="Walsh D.A."/>
            <person name="Denef V.J."/>
            <person name="McMahon K.D."/>
            <person name="Konstantinidis K.T."/>
            <person name="Eloe-Fadrosh E.A."/>
            <person name="Kyrpides N.C."/>
            <person name="Woyke T."/>
        </authorList>
    </citation>
    <scope>NUCLEOTIDE SEQUENCE</scope>
    <source>
        <strain evidence="2">GVMAG-M-3300020192-26</strain>
    </source>
</reference>
<proteinExistence type="predicted"/>
<dbReference type="EMBL" id="MN739362">
    <property type="protein sequence ID" value="QHT01022.1"/>
    <property type="molecule type" value="Genomic_DNA"/>
</dbReference>
<sequence length="193" mass="22175">MSTANVPKPQNKKPFVAKQNHRPAKITQDNEKEDFELFLKMKSLGIDQSDFDLFTNYAKMAGNTPITVEGFKEFKIRYDAFQEFKLMQQNKQKEASGPKKAAPQKQVEKVVAQKQVENYVPQKQVEKVVAQKQVEKVVARKPVEPLSEKEKLRKLMQDNIDSLEKSLGDPNAEDHATKESLIKFLRLKMIALQ</sequence>
<accession>A0A6C0CA94</accession>
<name>A0A6C0CA94_9ZZZZ</name>
<organism evidence="2">
    <name type="scientific">viral metagenome</name>
    <dbReference type="NCBI Taxonomy" id="1070528"/>
    <lineage>
        <taxon>unclassified sequences</taxon>
        <taxon>metagenomes</taxon>
        <taxon>organismal metagenomes</taxon>
    </lineage>
</organism>
<dbReference type="AlphaFoldDB" id="A0A6C0CA94"/>
<evidence type="ECO:0000313" key="2">
    <source>
        <dbReference type="EMBL" id="QHT01022.1"/>
    </source>
</evidence>
<evidence type="ECO:0000256" key="1">
    <source>
        <dbReference type="SAM" id="MobiDB-lite"/>
    </source>
</evidence>